<dbReference type="InterPro" id="IPR011990">
    <property type="entry name" value="TPR-like_helical_dom_sf"/>
</dbReference>
<proteinExistence type="predicted"/>
<evidence type="ECO:0000256" key="1">
    <source>
        <dbReference type="ARBA" id="ARBA00022737"/>
    </source>
</evidence>
<keyword evidence="1" id="KW-0677">Repeat</keyword>
<dbReference type="Pfam" id="PF20431">
    <property type="entry name" value="E_motif"/>
    <property type="match status" value="1"/>
</dbReference>
<dbReference type="GO" id="GO:0008270">
    <property type="term" value="F:zinc ion binding"/>
    <property type="evidence" value="ECO:0007669"/>
    <property type="project" value="InterPro"/>
</dbReference>
<evidence type="ECO:0000256" key="2">
    <source>
        <dbReference type="PROSITE-ProRule" id="PRU00708"/>
    </source>
</evidence>
<dbReference type="GO" id="GO:0003723">
    <property type="term" value="F:RNA binding"/>
    <property type="evidence" value="ECO:0007669"/>
    <property type="project" value="InterPro"/>
</dbReference>
<dbReference type="Pfam" id="PF14432">
    <property type="entry name" value="DYW_deaminase"/>
    <property type="match status" value="1"/>
</dbReference>
<feature type="repeat" description="PPR" evidence="2">
    <location>
        <begin position="209"/>
        <end position="243"/>
    </location>
</feature>
<feature type="repeat" description="PPR" evidence="2">
    <location>
        <begin position="613"/>
        <end position="647"/>
    </location>
</feature>
<accession>A0A5K1EWA9</accession>
<feature type="repeat" description="PPR" evidence="2">
    <location>
        <begin position="411"/>
        <end position="445"/>
    </location>
</feature>
<dbReference type="Pfam" id="PF01535">
    <property type="entry name" value="PPR"/>
    <property type="match status" value="8"/>
</dbReference>
<dbReference type="Pfam" id="PF13041">
    <property type="entry name" value="PPR_2"/>
    <property type="match status" value="2"/>
</dbReference>
<dbReference type="AlphaFoldDB" id="A0A5K1EWA9"/>
<dbReference type="InterPro" id="IPR046960">
    <property type="entry name" value="PPR_At4g14850-like_plant"/>
</dbReference>
<feature type="repeat" description="PPR" evidence="2">
    <location>
        <begin position="512"/>
        <end position="546"/>
    </location>
</feature>
<dbReference type="PROSITE" id="PS51375">
    <property type="entry name" value="PPR"/>
    <property type="match status" value="4"/>
</dbReference>
<dbReference type="InterPro" id="IPR032867">
    <property type="entry name" value="DYW_dom"/>
</dbReference>
<dbReference type="EMBL" id="LR721785">
    <property type="protein sequence ID" value="VVW56671.1"/>
    <property type="molecule type" value="Genomic_DNA"/>
</dbReference>
<organism evidence="4">
    <name type="scientific">Nymphaea colorata</name>
    <name type="common">pocket water lily</name>
    <dbReference type="NCBI Taxonomy" id="210225"/>
    <lineage>
        <taxon>Eukaryota</taxon>
        <taxon>Viridiplantae</taxon>
        <taxon>Streptophyta</taxon>
        <taxon>Embryophyta</taxon>
        <taxon>Tracheophyta</taxon>
        <taxon>Spermatophyta</taxon>
        <taxon>Magnoliopsida</taxon>
        <taxon>Nymphaeales</taxon>
        <taxon>Nymphaeaceae</taxon>
        <taxon>Nymphaea</taxon>
    </lineage>
</organism>
<dbReference type="PANTHER" id="PTHR47926:SF344">
    <property type="entry name" value="OS07G0636900 PROTEIN"/>
    <property type="match status" value="1"/>
</dbReference>
<evidence type="ECO:0000313" key="4">
    <source>
        <dbReference type="EMBL" id="VVW56671.1"/>
    </source>
</evidence>
<dbReference type="NCBIfam" id="TIGR00756">
    <property type="entry name" value="PPR"/>
    <property type="match status" value="3"/>
</dbReference>
<dbReference type="Gene3D" id="1.25.40.10">
    <property type="entry name" value="Tetratricopeptide repeat domain"/>
    <property type="match status" value="5"/>
</dbReference>
<dbReference type="PANTHER" id="PTHR47926">
    <property type="entry name" value="PENTATRICOPEPTIDE REPEAT-CONTAINING PROTEIN"/>
    <property type="match status" value="1"/>
</dbReference>
<evidence type="ECO:0000259" key="3">
    <source>
        <dbReference type="Pfam" id="PF14432"/>
    </source>
</evidence>
<dbReference type="FunFam" id="1.25.40.10:FF:000184">
    <property type="entry name" value="Pentatricopeptide repeat-containing protein, chloroplastic"/>
    <property type="match status" value="1"/>
</dbReference>
<dbReference type="FunFam" id="1.25.40.10:FF:000344">
    <property type="entry name" value="Pentatricopeptide repeat-containing protein"/>
    <property type="match status" value="2"/>
</dbReference>
<dbReference type="Gramene" id="NC7G0295740.1">
    <property type="protein sequence ID" value="NC7G0295740.1:cds"/>
    <property type="gene ID" value="NC7G0295740"/>
</dbReference>
<gene>
    <name evidence="4" type="ORF">NYM_LOCUS24108</name>
</gene>
<name>A0A5K1EWA9_9MAGN</name>
<reference evidence="4" key="1">
    <citation type="submission" date="2019-09" db="EMBL/GenBank/DDBJ databases">
        <authorList>
            <person name="Zhang L."/>
        </authorList>
    </citation>
    <scope>NUCLEOTIDE SEQUENCE</scope>
</reference>
<dbReference type="OMA" id="GGNWYES"/>
<dbReference type="OrthoDB" id="185373at2759"/>
<dbReference type="GO" id="GO:0009451">
    <property type="term" value="P:RNA modification"/>
    <property type="evidence" value="ECO:0007669"/>
    <property type="project" value="InterPro"/>
</dbReference>
<sequence length="917" mass="102544">MLYEPLFRVCTTNRTLRQLHAHLLVLGYLRGTPFPSSTPEFYRLSPDQLQTTSVLSESQVLANASLYPRSSCRTGQVNKLATKLINSYAKTGDIASARLVFDTICRPDAFLNDVMMKGFVWNGCFEDAILLCDRMLVSQFEHGSFTFPSVLKACGGLHDVDKGRKVHGRIIKGGFEADCAIQTALIHMYSQCGFADGAYQVFVRMFQRDAISWGAMLLGYAHNGRYTECLEVFVQMNAAAVEVDSVTMVGIAQACAGLGCLKQGRSVHGYIVRREIVITGPLENSLLDMYGKCGDLYCACKLFNKMSKKDVYAWTMMISYYNHCLCPRDALELFVQMQQKLLPSPHSVTLVAVLQSCSQVGSLREGKSVHGFITRKGLDFEILCPGLIDMYVCCKRLSDCFKVVRCTQLKSVELCNSLITVYVRHGLPAEALALFYQMHRDNVSPDSFTLASSLAACADSSSYITGALIHSHVIKTGFQSNEFIQNSIIDMYCKSGFVDFAYTVFNGILEKSTITWNTMICGYAQNGHGIEAISLFDHMYLNSVALESVAFVSAVQACSLLGSLTKGKWIHHKLIVCGLHEDKYCQTAVLDMYAKCGDILLARQVFNNIRERSVVSWSAMISGYGMHGHVDDATSLFNEMMDSGTKPNGVTFISLLAACSHTGRVEQGQHYFDKMTKEFRLVPSSDHYACMIDLLSRAGHLDRAYAFIRKMPMEPTASTWGALLTGCHIHGRIDLVDICRENILNLEPWNSGYYVQLANLYANEREWDQFGKIRSTMKSAGLRKAPGFSVVELNSGIHKFNAGDTSHSQSKEILSFLKVLENLVHEEGKMRNMGTLIQEIEHYRDTRTHSERLAIAFGIINTKPGTTIRVIKNLRVCNECHDFTKLVTKITTRNIIMKDLNRFHHFSNGNCSCGDYW</sequence>
<dbReference type="InterPro" id="IPR002885">
    <property type="entry name" value="PPR_rpt"/>
</dbReference>
<protein>
    <recommendedName>
        <fullName evidence="3">DYW domain-containing protein</fullName>
    </recommendedName>
</protein>
<feature type="domain" description="DYW" evidence="3">
    <location>
        <begin position="839"/>
        <end position="917"/>
    </location>
</feature>
<dbReference type="InterPro" id="IPR046848">
    <property type="entry name" value="E_motif"/>
</dbReference>